<evidence type="ECO:0000313" key="2">
    <source>
        <dbReference type="Proteomes" id="UP000250358"/>
    </source>
</evidence>
<organism evidence="1 2">
    <name type="scientific">Brevundimonas diminuta</name>
    <name type="common">Pseudomonas diminuta</name>
    <dbReference type="NCBI Taxonomy" id="293"/>
    <lineage>
        <taxon>Bacteria</taxon>
        <taxon>Pseudomonadati</taxon>
        <taxon>Pseudomonadota</taxon>
        <taxon>Alphaproteobacteria</taxon>
        <taxon>Caulobacterales</taxon>
        <taxon>Caulobacteraceae</taxon>
        <taxon>Brevundimonas</taxon>
    </lineage>
</organism>
<proteinExistence type="predicted"/>
<gene>
    <name evidence="1" type="ORF">NCTC11165_01680</name>
</gene>
<evidence type="ECO:0000313" key="1">
    <source>
        <dbReference type="EMBL" id="SPU44278.1"/>
    </source>
</evidence>
<reference evidence="1 2" key="1">
    <citation type="submission" date="2018-06" db="EMBL/GenBank/DDBJ databases">
        <authorList>
            <consortium name="Pathogen Informatics"/>
            <person name="Doyle S."/>
        </authorList>
    </citation>
    <scope>NUCLEOTIDE SEQUENCE [LARGE SCALE GENOMIC DNA]</scope>
    <source>
        <strain evidence="1 2">NCTC11165</strain>
    </source>
</reference>
<dbReference type="Proteomes" id="UP000250358">
    <property type="component" value="Unassembled WGS sequence"/>
</dbReference>
<dbReference type="AlphaFoldDB" id="A0A2X1AHF0"/>
<sequence>MSDHPITEHPVQQPIRAIEIDTIPESQAAYVVGQNGVTRIEACIKPGVYSNIPYIRVWKGEACEAEFCQHSIVGVYFDAGAAA</sequence>
<dbReference type="RefSeq" id="WP_128115667.1">
    <property type="nucleotide sequence ID" value="NZ_UAQM01000011.1"/>
</dbReference>
<name>A0A2X1AHF0_BREDI</name>
<accession>A0A2X1AHF0</accession>
<dbReference type="EMBL" id="UAQM01000011">
    <property type="protein sequence ID" value="SPU44278.1"/>
    <property type="molecule type" value="Genomic_DNA"/>
</dbReference>
<protein>
    <submittedName>
        <fullName evidence="1">Uncharacterized protein</fullName>
    </submittedName>
</protein>